<evidence type="ECO:0000313" key="3">
    <source>
        <dbReference type="Proteomes" id="UP001152797"/>
    </source>
</evidence>
<dbReference type="EMBL" id="CAMXCT030001192">
    <property type="protein sequence ID" value="CAL4775021.1"/>
    <property type="molecule type" value="Genomic_DNA"/>
</dbReference>
<dbReference type="AlphaFoldDB" id="A0A9P1FSA5"/>
<sequence length="56" mass="6456">MQLWQNMSKESLDTVGRLDELLRQLSNPESEREQSLAESRELLRHGIALGLMMALM</sequence>
<proteinExistence type="predicted"/>
<accession>A0A9P1FSA5</accession>
<comment type="caution">
    <text evidence="1">The sequence shown here is derived from an EMBL/GenBank/DDBJ whole genome shotgun (WGS) entry which is preliminary data.</text>
</comment>
<gene>
    <name evidence="1" type="ORF">C1SCF055_LOCUS14962</name>
</gene>
<dbReference type="EMBL" id="CAMXCT020001192">
    <property type="protein sequence ID" value="CAL1141084.1"/>
    <property type="molecule type" value="Genomic_DNA"/>
</dbReference>
<dbReference type="EMBL" id="CAMXCT010001192">
    <property type="protein sequence ID" value="CAI3987709.1"/>
    <property type="molecule type" value="Genomic_DNA"/>
</dbReference>
<reference evidence="1" key="1">
    <citation type="submission" date="2022-10" db="EMBL/GenBank/DDBJ databases">
        <authorList>
            <person name="Chen Y."/>
            <person name="Dougan E. K."/>
            <person name="Chan C."/>
            <person name="Rhodes N."/>
            <person name="Thang M."/>
        </authorList>
    </citation>
    <scope>NUCLEOTIDE SEQUENCE</scope>
</reference>
<feature type="non-terminal residue" evidence="1">
    <location>
        <position position="56"/>
    </location>
</feature>
<organism evidence="1">
    <name type="scientific">Cladocopium goreaui</name>
    <dbReference type="NCBI Taxonomy" id="2562237"/>
    <lineage>
        <taxon>Eukaryota</taxon>
        <taxon>Sar</taxon>
        <taxon>Alveolata</taxon>
        <taxon>Dinophyceae</taxon>
        <taxon>Suessiales</taxon>
        <taxon>Symbiodiniaceae</taxon>
        <taxon>Cladocopium</taxon>
    </lineage>
</organism>
<reference evidence="2" key="2">
    <citation type="submission" date="2024-04" db="EMBL/GenBank/DDBJ databases">
        <authorList>
            <person name="Chen Y."/>
            <person name="Shah S."/>
            <person name="Dougan E. K."/>
            <person name="Thang M."/>
            <person name="Chan C."/>
        </authorList>
    </citation>
    <scope>NUCLEOTIDE SEQUENCE [LARGE SCALE GENOMIC DNA]</scope>
</reference>
<protein>
    <submittedName>
        <fullName evidence="1">Uncharacterized protein</fullName>
    </submittedName>
</protein>
<evidence type="ECO:0000313" key="2">
    <source>
        <dbReference type="EMBL" id="CAL1141084.1"/>
    </source>
</evidence>
<dbReference type="Proteomes" id="UP001152797">
    <property type="component" value="Unassembled WGS sequence"/>
</dbReference>
<name>A0A9P1FSA5_9DINO</name>
<keyword evidence="3" id="KW-1185">Reference proteome</keyword>
<evidence type="ECO:0000313" key="1">
    <source>
        <dbReference type="EMBL" id="CAI3987709.1"/>
    </source>
</evidence>